<reference evidence="10" key="1">
    <citation type="submission" date="2025-08" db="UniProtKB">
        <authorList>
            <consortium name="RefSeq"/>
        </authorList>
    </citation>
    <scope>IDENTIFICATION</scope>
    <source>
        <tissue evidence="10">Sperm</tissue>
    </source>
</reference>
<organism evidence="9 10">
    <name type="scientific">Petromyzon marinus</name>
    <name type="common">Sea lamprey</name>
    <dbReference type="NCBI Taxonomy" id="7757"/>
    <lineage>
        <taxon>Eukaryota</taxon>
        <taxon>Metazoa</taxon>
        <taxon>Chordata</taxon>
        <taxon>Craniata</taxon>
        <taxon>Vertebrata</taxon>
        <taxon>Cyclostomata</taxon>
        <taxon>Hyperoartia</taxon>
        <taxon>Petromyzontiformes</taxon>
        <taxon>Petromyzontidae</taxon>
        <taxon>Petromyzon</taxon>
    </lineage>
</organism>
<dbReference type="PANTHER" id="PTHR16433">
    <property type="entry name" value="DOLICHOL-PHOSPHATE MANNOSYLTRANSFERASE SUBUNIT 3"/>
    <property type="match status" value="1"/>
</dbReference>
<keyword evidence="5 7" id="KW-1133">Transmembrane helix</keyword>
<comment type="subunit">
    <text evidence="7">Component of the dolichol-phosphate mannose (DPM) synthase complex.</text>
</comment>
<comment type="caution">
    <text evidence="7">Lacks conserved residue(s) required for the propagation of feature annotation.</text>
</comment>
<feature type="signal peptide" evidence="8">
    <location>
        <begin position="1"/>
        <end position="34"/>
    </location>
</feature>
<evidence type="ECO:0000256" key="8">
    <source>
        <dbReference type="SAM" id="SignalP"/>
    </source>
</evidence>
<comment type="subcellular location">
    <subcellularLocation>
        <location evidence="1 7">Endoplasmic reticulum membrane</location>
        <topology evidence="1 7">Multi-pass membrane protein</topology>
    </subcellularLocation>
</comment>
<comment type="function">
    <text evidence="7">Stabilizer subunit of the dolichol-phosphate mannose (DPM) synthase complex; tethers catalytic subunit to the ER.</text>
</comment>
<comment type="pathway">
    <text evidence="7">Protein modification; protein glycosylation.</text>
</comment>
<evidence type="ECO:0000256" key="7">
    <source>
        <dbReference type="RuleBase" id="RU365085"/>
    </source>
</evidence>
<keyword evidence="8" id="KW-0732">Signal</keyword>
<keyword evidence="3 7" id="KW-0812">Transmembrane</keyword>
<feature type="chain" id="PRO_5042546956" description="Dolichol-phosphate mannosyltransferase subunit 3" evidence="8">
    <location>
        <begin position="35"/>
        <end position="90"/>
    </location>
</feature>
<sequence>MTRLSRFALRAASLLGLWAALLVAGPALPAPVRAALVPLPAYALVLLGCYSLASVGIGLATFGDCPDAAKELATQIGEARRDLASKGFSF</sequence>
<feature type="transmembrane region" description="Helical" evidence="7">
    <location>
        <begin position="39"/>
        <end position="62"/>
    </location>
</feature>
<evidence type="ECO:0000313" key="9">
    <source>
        <dbReference type="Proteomes" id="UP001318040"/>
    </source>
</evidence>
<dbReference type="GO" id="GO:0005789">
    <property type="term" value="C:endoplasmic reticulum membrane"/>
    <property type="evidence" value="ECO:0007669"/>
    <property type="project" value="UniProtKB-SubCell"/>
</dbReference>
<name>A0AAJ7TXC1_PETMA</name>
<evidence type="ECO:0000256" key="3">
    <source>
        <dbReference type="ARBA" id="ARBA00022692"/>
    </source>
</evidence>
<comment type="similarity">
    <text evidence="2 7">Belongs to the DPM3 family.</text>
</comment>
<dbReference type="KEGG" id="pmrn:116950769"/>
<evidence type="ECO:0000256" key="2">
    <source>
        <dbReference type="ARBA" id="ARBA00010430"/>
    </source>
</evidence>
<keyword evidence="10" id="KW-0328">Glycosyltransferase</keyword>
<dbReference type="GO" id="GO:0033185">
    <property type="term" value="C:dolichol-phosphate-mannose synthase complex"/>
    <property type="evidence" value="ECO:0007669"/>
    <property type="project" value="TreeGrafter"/>
</dbReference>
<protein>
    <recommendedName>
        <fullName evidence="7">Dolichol-phosphate mannosyltransferase subunit 3</fullName>
    </recommendedName>
</protein>
<keyword evidence="9" id="KW-1185">Reference proteome</keyword>
<keyword evidence="10" id="KW-0808">Transferase</keyword>
<gene>
    <name evidence="10" type="primary">DPM3</name>
</gene>
<proteinExistence type="inferred from homology"/>
<dbReference type="PANTHER" id="PTHR16433:SF0">
    <property type="entry name" value="DOLICHOL-PHOSPHATE MANNOSYLTRANSFERASE SUBUNIT 3"/>
    <property type="match status" value="1"/>
</dbReference>
<keyword evidence="4 7" id="KW-0256">Endoplasmic reticulum</keyword>
<dbReference type="InterPro" id="IPR013174">
    <property type="entry name" value="DPM3"/>
</dbReference>
<evidence type="ECO:0000256" key="4">
    <source>
        <dbReference type="ARBA" id="ARBA00022824"/>
    </source>
</evidence>
<accession>A0AAJ7TXC1</accession>
<evidence type="ECO:0000256" key="6">
    <source>
        <dbReference type="ARBA" id="ARBA00023136"/>
    </source>
</evidence>
<keyword evidence="6 7" id="KW-0472">Membrane</keyword>
<dbReference type="Pfam" id="PF08285">
    <property type="entry name" value="DPM3"/>
    <property type="match status" value="1"/>
</dbReference>
<evidence type="ECO:0000313" key="10">
    <source>
        <dbReference type="RefSeq" id="XP_032824716.1"/>
    </source>
</evidence>
<dbReference type="GO" id="GO:0016757">
    <property type="term" value="F:glycosyltransferase activity"/>
    <property type="evidence" value="ECO:0007669"/>
    <property type="project" value="UniProtKB-KW"/>
</dbReference>
<dbReference type="GO" id="GO:0006506">
    <property type="term" value="P:GPI anchor biosynthetic process"/>
    <property type="evidence" value="ECO:0007669"/>
    <property type="project" value="TreeGrafter"/>
</dbReference>
<evidence type="ECO:0000256" key="1">
    <source>
        <dbReference type="ARBA" id="ARBA00004477"/>
    </source>
</evidence>
<dbReference type="AlphaFoldDB" id="A0AAJ7TXC1"/>
<dbReference type="CTD" id="54344"/>
<dbReference type="RefSeq" id="XP_032824716.1">
    <property type="nucleotide sequence ID" value="XM_032968825.1"/>
</dbReference>
<dbReference type="Proteomes" id="UP001318040">
    <property type="component" value="Chromosome 40"/>
</dbReference>
<evidence type="ECO:0000256" key="5">
    <source>
        <dbReference type="ARBA" id="ARBA00022989"/>
    </source>
</evidence>